<dbReference type="AlphaFoldDB" id="A0AAN9I181"/>
<protein>
    <recommendedName>
        <fullName evidence="3">NPH3 domain-containing protein</fullName>
    </recommendedName>
</protein>
<evidence type="ECO:0000313" key="5">
    <source>
        <dbReference type="Proteomes" id="UP001372338"/>
    </source>
</evidence>
<dbReference type="Pfam" id="PF03000">
    <property type="entry name" value="NPH3"/>
    <property type="match status" value="1"/>
</dbReference>
<dbReference type="InterPro" id="IPR027356">
    <property type="entry name" value="NPH3_dom"/>
</dbReference>
<comment type="similarity">
    <text evidence="2">Belongs to the NPH3 family.</text>
</comment>
<proteinExistence type="inferred from homology"/>
<dbReference type="PROSITE" id="PS51649">
    <property type="entry name" value="NPH3"/>
    <property type="match status" value="1"/>
</dbReference>
<keyword evidence="5" id="KW-1185">Reference proteome</keyword>
<dbReference type="Proteomes" id="UP001372338">
    <property type="component" value="Unassembled WGS sequence"/>
</dbReference>
<accession>A0AAN9I181</accession>
<keyword evidence="1" id="KW-0833">Ubl conjugation pathway</keyword>
<comment type="caution">
    <text evidence="4">The sequence shown here is derived from an EMBL/GenBank/DDBJ whole genome shotgun (WGS) entry which is preliminary data.</text>
</comment>
<evidence type="ECO:0000256" key="2">
    <source>
        <dbReference type="PROSITE-ProRule" id="PRU00982"/>
    </source>
</evidence>
<sequence length="85" mass="9448">MLFDNYLAVIARDPNLSVTKFQVLVELLPENVRSCDDGIYRAIDTYLKVIRLFLILLSKGAGRSVPVPPHSTSSSFSSLSIFAFL</sequence>
<evidence type="ECO:0000259" key="3">
    <source>
        <dbReference type="PROSITE" id="PS51649"/>
    </source>
</evidence>
<organism evidence="4 5">
    <name type="scientific">Crotalaria pallida</name>
    <name type="common">Smooth rattlebox</name>
    <name type="synonym">Crotalaria striata</name>
    <dbReference type="NCBI Taxonomy" id="3830"/>
    <lineage>
        <taxon>Eukaryota</taxon>
        <taxon>Viridiplantae</taxon>
        <taxon>Streptophyta</taxon>
        <taxon>Embryophyta</taxon>
        <taxon>Tracheophyta</taxon>
        <taxon>Spermatophyta</taxon>
        <taxon>Magnoliopsida</taxon>
        <taxon>eudicotyledons</taxon>
        <taxon>Gunneridae</taxon>
        <taxon>Pentapetalae</taxon>
        <taxon>rosids</taxon>
        <taxon>fabids</taxon>
        <taxon>Fabales</taxon>
        <taxon>Fabaceae</taxon>
        <taxon>Papilionoideae</taxon>
        <taxon>50 kb inversion clade</taxon>
        <taxon>genistoids sensu lato</taxon>
        <taxon>core genistoids</taxon>
        <taxon>Crotalarieae</taxon>
        <taxon>Crotalaria</taxon>
    </lineage>
</organism>
<dbReference type="EMBL" id="JAYWIO010000005">
    <property type="protein sequence ID" value="KAK7261952.1"/>
    <property type="molecule type" value="Genomic_DNA"/>
</dbReference>
<dbReference type="PANTHER" id="PTHR32370">
    <property type="entry name" value="OS12G0117600 PROTEIN"/>
    <property type="match status" value="1"/>
</dbReference>
<feature type="domain" description="NPH3" evidence="3">
    <location>
        <begin position="1"/>
        <end position="85"/>
    </location>
</feature>
<evidence type="ECO:0000256" key="1">
    <source>
        <dbReference type="ARBA" id="ARBA00022786"/>
    </source>
</evidence>
<name>A0AAN9I181_CROPI</name>
<reference evidence="4 5" key="1">
    <citation type="submission" date="2024-01" db="EMBL/GenBank/DDBJ databases">
        <title>The genomes of 5 underutilized Papilionoideae crops provide insights into root nodulation and disease resistanc.</title>
        <authorList>
            <person name="Yuan L."/>
        </authorList>
    </citation>
    <scope>NUCLEOTIDE SEQUENCE [LARGE SCALE GENOMIC DNA]</scope>
    <source>
        <strain evidence="4">ZHUSHIDOU_FW_LH</strain>
        <tissue evidence="4">Leaf</tissue>
    </source>
</reference>
<evidence type="ECO:0000313" key="4">
    <source>
        <dbReference type="EMBL" id="KAK7261952.1"/>
    </source>
</evidence>
<dbReference type="InterPro" id="IPR043454">
    <property type="entry name" value="NPH3/RPT2-like"/>
</dbReference>
<gene>
    <name evidence="4" type="ORF">RIF29_28277</name>
</gene>